<dbReference type="Proteomes" id="UP000479710">
    <property type="component" value="Unassembled WGS sequence"/>
</dbReference>
<comment type="caution">
    <text evidence="1">The sequence shown here is derived from an EMBL/GenBank/DDBJ whole genome shotgun (WGS) entry which is preliminary data.</text>
</comment>
<reference evidence="1 2" key="1">
    <citation type="submission" date="2019-11" db="EMBL/GenBank/DDBJ databases">
        <title>Whole genome sequence of Oryza granulata.</title>
        <authorList>
            <person name="Li W."/>
        </authorList>
    </citation>
    <scope>NUCLEOTIDE SEQUENCE [LARGE SCALE GENOMIC DNA]</scope>
    <source>
        <strain evidence="2">cv. Menghai</strain>
        <tissue evidence="1">Leaf</tissue>
    </source>
</reference>
<proteinExistence type="predicted"/>
<keyword evidence="2" id="KW-1185">Reference proteome</keyword>
<dbReference type="AlphaFoldDB" id="A0A6G1CBJ8"/>
<sequence>MALLLARTVEICSGRYQASAEQKHELAEFSRLEWLTGSICDRLSTGSLVRQDGGDMETTEINKDQ</sequence>
<organism evidence="1 2">
    <name type="scientific">Oryza meyeriana var. granulata</name>
    <dbReference type="NCBI Taxonomy" id="110450"/>
    <lineage>
        <taxon>Eukaryota</taxon>
        <taxon>Viridiplantae</taxon>
        <taxon>Streptophyta</taxon>
        <taxon>Embryophyta</taxon>
        <taxon>Tracheophyta</taxon>
        <taxon>Spermatophyta</taxon>
        <taxon>Magnoliopsida</taxon>
        <taxon>Liliopsida</taxon>
        <taxon>Poales</taxon>
        <taxon>Poaceae</taxon>
        <taxon>BOP clade</taxon>
        <taxon>Oryzoideae</taxon>
        <taxon>Oryzeae</taxon>
        <taxon>Oryzinae</taxon>
        <taxon>Oryza</taxon>
        <taxon>Oryza meyeriana</taxon>
    </lineage>
</organism>
<evidence type="ECO:0000313" key="2">
    <source>
        <dbReference type="Proteomes" id="UP000479710"/>
    </source>
</evidence>
<protein>
    <submittedName>
        <fullName evidence="1">Uncharacterized protein</fullName>
    </submittedName>
</protein>
<dbReference type="OrthoDB" id="2343925at2759"/>
<dbReference type="EMBL" id="SPHZ02000010">
    <property type="protein sequence ID" value="KAF0897431.1"/>
    <property type="molecule type" value="Genomic_DNA"/>
</dbReference>
<accession>A0A6G1CBJ8</accession>
<gene>
    <name evidence="1" type="ORF">E2562_037209</name>
</gene>
<name>A0A6G1CBJ8_9ORYZ</name>
<evidence type="ECO:0000313" key="1">
    <source>
        <dbReference type="EMBL" id="KAF0897431.1"/>
    </source>
</evidence>